<feature type="domain" description="Thioesterase TesA-like" evidence="3">
    <location>
        <begin position="24"/>
        <end position="249"/>
    </location>
</feature>
<evidence type="ECO:0000256" key="2">
    <source>
        <dbReference type="ARBA" id="ARBA00022801"/>
    </source>
</evidence>
<accession>A0A6N7KY47</accession>
<dbReference type="GO" id="GO:0016787">
    <property type="term" value="F:hydrolase activity"/>
    <property type="evidence" value="ECO:0007669"/>
    <property type="project" value="UniProtKB-KW"/>
</dbReference>
<keyword evidence="2" id="KW-0378">Hydrolase</keyword>
<dbReference type="OrthoDB" id="8480037at2"/>
<dbReference type="PANTHER" id="PTHR11487">
    <property type="entry name" value="THIOESTERASE"/>
    <property type="match status" value="1"/>
</dbReference>
<dbReference type="Gene3D" id="3.40.50.1820">
    <property type="entry name" value="alpha/beta hydrolase"/>
    <property type="match status" value="1"/>
</dbReference>
<dbReference type="InterPro" id="IPR020802">
    <property type="entry name" value="TesA-like"/>
</dbReference>
<evidence type="ECO:0000256" key="1">
    <source>
        <dbReference type="ARBA" id="ARBA00007169"/>
    </source>
</evidence>
<protein>
    <submittedName>
        <fullName evidence="4">Thioesterase</fullName>
    </submittedName>
</protein>
<keyword evidence="5" id="KW-1185">Reference proteome</keyword>
<gene>
    <name evidence="4" type="ORF">F7Q99_22180</name>
</gene>
<name>A0A6N7KY47_9ACTN</name>
<dbReference type="InterPro" id="IPR001031">
    <property type="entry name" value="Thioesterase"/>
</dbReference>
<reference evidence="4 5" key="1">
    <citation type="submission" date="2019-09" db="EMBL/GenBank/DDBJ databases">
        <title>Genome Sequences of Streptomyces kaniharaensis ATCC 21070.</title>
        <authorList>
            <person name="Zhu W."/>
            <person name="De Crecy-Lagard V."/>
            <person name="Richards N.G."/>
        </authorList>
    </citation>
    <scope>NUCLEOTIDE SEQUENCE [LARGE SCALE GENOMIC DNA]</scope>
    <source>
        <strain evidence="4 5">SF-557</strain>
    </source>
</reference>
<dbReference type="AlphaFoldDB" id="A0A6N7KY47"/>
<evidence type="ECO:0000259" key="3">
    <source>
        <dbReference type="SMART" id="SM00824"/>
    </source>
</evidence>
<dbReference type="Pfam" id="PF00975">
    <property type="entry name" value="Thioesterase"/>
    <property type="match status" value="1"/>
</dbReference>
<dbReference type="SUPFAM" id="SSF53474">
    <property type="entry name" value="alpha/beta-Hydrolases"/>
    <property type="match status" value="1"/>
</dbReference>
<dbReference type="Proteomes" id="UP000450000">
    <property type="component" value="Unassembled WGS sequence"/>
</dbReference>
<sequence>MTAHWGPWLRRYHGPPARPAATLVCFPHAGGAASFFHRYSEALSARYDVLAVQYPGRQDRYAERRLETVAELADGIAGAIAETVTGNRPLAFFGHSMGAVLAFETALRLEAHRAGPAPSLLFVSARRAPGLRREDGFHRLGDQELLRELRKLGGTDARLLDDPELFAMVAPTIRADFAAVENYRAEDDSRVRCRVVAMLGDQDPRVDLEQAAAWRDHTIGSFDLRVFPGGHFYLAEHEREVLATVTAQLDRADESA</sequence>
<dbReference type="PANTHER" id="PTHR11487:SF0">
    <property type="entry name" value="S-ACYL FATTY ACID SYNTHASE THIOESTERASE, MEDIUM CHAIN"/>
    <property type="match status" value="1"/>
</dbReference>
<evidence type="ECO:0000313" key="4">
    <source>
        <dbReference type="EMBL" id="MQS14894.1"/>
    </source>
</evidence>
<comment type="similarity">
    <text evidence="1">Belongs to the thioesterase family.</text>
</comment>
<organism evidence="4 5">
    <name type="scientific">Streptomyces kaniharaensis</name>
    <dbReference type="NCBI Taxonomy" id="212423"/>
    <lineage>
        <taxon>Bacteria</taxon>
        <taxon>Bacillati</taxon>
        <taxon>Actinomycetota</taxon>
        <taxon>Actinomycetes</taxon>
        <taxon>Kitasatosporales</taxon>
        <taxon>Streptomycetaceae</taxon>
        <taxon>Streptomyces</taxon>
    </lineage>
</organism>
<dbReference type="GO" id="GO:0008610">
    <property type="term" value="P:lipid biosynthetic process"/>
    <property type="evidence" value="ECO:0007669"/>
    <property type="project" value="TreeGrafter"/>
</dbReference>
<dbReference type="InterPro" id="IPR012223">
    <property type="entry name" value="TEII"/>
</dbReference>
<evidence type="ECO:0000313" key="5">
    <source>
        <dbReference type="Proteomes" id="UP000450000"/>
    </source>
</evidence>
<dbReference type="SMART" id="SM00824">
    <property type="entry name" value="PKS_TE"/>
    <property type="match status" value="1"/>
</dbReference>
<dbReference type="InterPro" id="IPR029058">
    <property type="entry name" value="AB_hydrolase_fold"/>
</dbReference>
<proteinExistence type="inferred from homology"/>
<comment type="caution">
    <text evidence="4">The sequence shown here is derived from an EMBL/GenBank/DDBJ whole genome shotgun (WGS) entry which is preliminary data.</text>
</comment>
<dbReference type="EMBL" id="WBOF01000001">
    <property type="protein sequence ID" value="MQS14894.1"/>
    <property type="molecule type" value="Genomic_DNA"/>
</dbReference>